<dbReference type="Proteomes" id="UP000263993">
    <property type="component" value="Unassembled WGS sequence"/>
</dbReference>
<dbReference type="EMBL" id="QRGO01000001">
    <property type="protein sequence ID" value="RDV04931.1"/>
    <property type="molecule type" value="Genomic_DNA"/>
</dbReference>
<dbReference type="OrthoDB" id="9886553at2"/>
<dbReference type="AlphaFoldDB" id="A0A371BC53"/>
<evidence type="ECO:0000256" key="1">
    <source>
        <dbReference type="SAM" id="MobiDB-lite"/>
    </source>
</evidence>
<sequence>MTDASIGIRGISPFAGTPQGRRQLPERGGERSLAKHAAVTDDDNEAQEPLSLDPGRLIDITV</sequence>
<name>A0A371BC53_9BRAD</name>
<proteinExistence type="predicted"/>
<keyword evidence="3" id="KW-1185">Reference proteome</keyword>
<dbReference type="RefSeq" id="WP_115516958.1">
    <property type="nucleotide sequence ID" value="NZ_QRGO01000001.1"/>
</dbReference>
<feature type="compositionally biased region" description="Basic and acidic residues" evidence="1">
    <location>
        <begin position="23"/>
        <end position="33"/>
    </location>
</feature>
<protein>
    <submittedName>
        <fullName evidence="2">Uncharacterized protein</fullName>
    </submittedName>
</protein>
<reference evidence="3" key="1">
    <citation type="submission" date="2018-08" db="EMBL/GenBank/DDBJ databases">
        <authorList>
            <person name="Kim S.-J."/>
            <person name="Jung G.-Y."/>
        </authorList>
    </citation>
    <scope>NUCLEOTIDE SEQUENCE [LARGE SCALE GENOMIC DNA]</scope>
    <source>
        <strain evidence="3">GY_H</strain>
    </source>
</reference>
<feature type="region of interest" description="Disordered" evidence="1">
    <location>
        <begin position="1"/>
        <end position="62"/>
    </location>
</feature>
<comment type="caution">
    <text evidence="2">The sequence shown here is derived from an EMBL/GenBank/DDBJ whole genome shotgun (WGS) entry which is preliminary data.</text>
</comment>
<evidence type="ECO:0000313" key="3">
    <source>
        <dbReference type="Proteomes" id="UP000263993"/>
    </source>
</evidence>
<gene>
    <name evidence="2" type="ORF">DXH78_10375</name>
</gene>
<accession>A0A371BC53</accession>
<evidence type="ECO:0000313" key="2">
    <source>
        <dbReference type="EMBL" id="RDV04931.1"/>
    </source>
</evidence>
<organism evidence="2 3">
    <name type="scientific">Undibacter mobilis</name>
    <dbReference type="NCBI Taxonomy" id="2292256"/>
    <lineage>
        <taxon>Bacteria</taxon>
        <taxon>Pseudomonadati</taxon>
        <taxon>Pseudomonadota</taxon>
        <taxon>Alphaproteobacteria</taxon>
        <taxon>Hyphomicrobiales</taxon>
        <taxon>Nitrobacteraceae</taxon>
        <taxon>Undibacter</taxon>
    </lineage>
</organism>